<dbReference type="InterPro" id="IPR002487">
    <property type="entry name" value="TF_Kbox"/>
</dbReference>
<dbReference type="Proteomes" id="UP000818029">
    <property type="component" value="Chromosome D08"/>
</dbReference>
<accession>A0ABM3AJL4</accession>
<dbReference type="InterPro" id="IPR018611">
    <property type="entry name" value="Ufl1"/>
</dbReference>
<evidence type="ECO:0000259" key="1">
    <source>
        <dbReference type="PROSITE" id="PS51297"/>
    </source>
</evidence>
<proteinExistence type="predicted"/>
<protein>
    <submittedName>
        <fullName evidence="3">Agamous-like MADS-box protein MADS2 isoform X1</fullName>
    </submittedName>
</protein>
<dbReference type="RefSeq" id="XP_040955032.1">
    <property type="nucleotide sequence ID" value="XM_041099098.1"/>
</dbReference>
<dbReference type="Pfam" id="PF09743">
    <property type="entry name" value="E3_UFM1_ligase"/>
    <property type="match status" value="1"/>
</dbReference>
<reference evidence="3" key="2">
    <citation type="submission" date="2025-08" db="UniProtKB">
        <authorList>
            <consortium name="RefSeq"/>
        </authorList>
    </citation>
    <scope>IDENTIFICATION</scope>
</reference>
<organism evidence="2 3">
    <name type="scientific">Gossypium hirsutum</name>
    <name type="common">Upland cotton</name>
    <name type="synonym">Gossypium mexicanum</name>
    <dbReference type="NCBI Taxonomy" id="3635"/>
    <lineage>
        <taxon>Eukaryota</taxon>
        <taxon>Viridiplantae</taxon>
        <taxon>Streptophyta</taxon>
        <taxon>Embryophyta</taxon>
        <taxon>Tracheophyta</taxon>
        <taxon>Spermatophyta</taxon>
        <taxon>Magnoliopsida</taxon>
        <taxon>eudicotyledons</taxon>
        <taxon>Gunneridae</taxon>
        <taxon>Pentapetalae</taxon>
        <taxon>rosids</taxon>
        <taxon>malvids</taxon>
        <taxon>Malvales</taxon>
        <taxon>Malvaceae</taxon>
        <taxon>Malvoideae</taxon>
        <taxon>Gossypium</taxon>
    </lineage>
</organism>
<name>A0ABM3AJL4_GOSHI</name>
<evidence type="ECO:0000313" key="2">
    <source>
        <dbReference type="Proteomes" id="UP000818029"/>
    </source>
</evidence>
<reference evidence="2" key="1">
    <citation type="journal article" date="2020" name="Nat. Genet.">
        <title>Genomic diversifications of five Gossypium allopolyploid species and their impact on cotton improvement.</title>
        <authorList>
            <person name="Chen Z.J."/>
            <person name="Sreedasyam A."/>
            <person name="Ando A."/>
            <person name="Song Q."/>
            <person name="De Santiago L.M."/>
            <person name="Hulse-Kemp A.M."/>
            <person name="Ding M."/>
            <person name="Ye W."/>
            <person name="Kirkbride R.C."/>
            <person name="Jenkins J."/>
            <person name="Plott C."/>
            <person name="Lovell J."/>
            <person name="Lin Y.M."/>
            <person name="Vaughn R."/>
            <person name="Liu B."/>
            <person name="Simpson S."/>
            <person name="Scheffler B.E."/>
            <person name="Wen L."/>
            <person name="Saski C.A."/>
            <person name="Grover C.E."/>
            <person name="Hu G."/>
            <person name="Conover J.L."/>
            <person name="Carlson J.W."/>
            <person name="Shu S."/>
            <person name="Boston L.B."/>
            <person name="Williams M."/>
            <person name="Peterson D.G."/>
            <person name="McGee K."/>
            <person name="Jones D.C."/>
            <person name="Wendel J.F."/>
            <person name="Stelly D.M."/>
            <person name="Grimwood J."/>
            <person name="Schmutz J."/>
        </authorList>
    </citation>
    <scope>NUCLEOTIDE SEQUENCE [LARGE SCALE GENOMIC DNA]</scope>
    <source>
        <strain evidence="2">cv. TM-1</strain>
    </source>
</reference>
<feature type="domain" description="K-box" evidence="1">
    <location>
        <begin position="75"/>
        <end position="163"/>
    </location>
</feature>
<keyword evidence="2" id="KW-1185">Reference proteome</keyword>
<sequence>MVRGASRGIAQKECVDSFFSQNSFISYDTLHKLGISQPIQYLLPRFPEGIPLVAAFVHPSMIEMLDAAIEDAIERGSCYREYLKLKARYEELQRTQRNLLGEDLGPLNSKELEQLEHQLAYRFYLVWRTQYMLDQLSELQNKEQMLMETNRALSIKLEEISARNQFRVSWEGGEQSVAFTNQQAQYMGLFQPLECNPTLQIGIHIQGARKIVATHWDRAVRIQNQVTHKS</sequence>
<dbReference type="InterPro" id="IPR056579">
    <property type="entry name" value="Ufl1_N"/>
</dbReference>
<dbReference type="PANTHER" id="PTHR31057:SF0">
    <property type="entry name" value="E3 UFM1-PROTEIN LIGASE 1"/>
    <property type="match status" value="1"/>
</dbReference>
<dbReference type="GeneID" id="107909691"/>
<gene>
    <name evidence="3" type="primary">LOC107909691</name>
</gene>
<dbReference type="Pfam" id="PF01486">
    <property type="entry name" value="K-box"/>
    <property type="match status" value="1"/>
</dbReference>
<dbReference type="PROSITE" id="PS51297">
    <property type="entry name" value="K_BOX"/>
    <property type="match status" value="1"/>
</dbReference>
<dbReference type="PANTHER" id="PTHR31057">
    <property type="entry name" value="E3 UFM1-PROTEIN LIGASE 1"/>
    <property type="match status" value="1"/>
</dbReference>
<evidence type="ECO:0000313" key="3">
    <source>
        <dbReference type="RefSeq" id="XP_040955032.1"/>
    </source>
</evidence>